<reference evidence="3" key="1">
    <citation type="submission" date="2016-10" db="EMBL/GenBank/DDBJ databases">
        <authorList>
            <person name="Varghese N."/>
            <person name="Submissions S."/>
        </authorList>
    </citation>
    <scope>NUCLEOTIDE SEQUENCE [LARGE SCALE GENOMIC DNA]</scope>
    <source>
        <strain evidence="3">LMG 2223</strain>
    </source>
</reference>
<dbReference type="OrthoDB" id="7029287at2"/>
<keyword evidence="1" id="KW-0472">Membrane</keyword>
<sequence>MQGRLSNRANRARPLLLTAMLWLCGVAVLFLVKAAIESVEGPINKTWIDLTLVLTAYLFFFLLDPLQNRVSNLLRKRARRKNRSRQTSR</sequence>
<name>A0A1H2MHV1_9PSED</name>
<keyword evidence="3" id="KW-1185">Reference proteome</keyword>
<keyword evidence="1" id="KW-0812">Transmembrane</keyword>
<evidence type="ECO:0000313" key="2">
    <source>
        <dbReference type="EMBL" id="SDU92827.1"/>
    </source>
</evidence>
<evidence type="ECO:0000256" key="1">
    <source>
        <dbReference type="SAM" id="Phobius"/>
    </source>
</evidence>
<accession>A0A1H2MHV1</accession>
<gene>
    <name evidence="2" type="ORF">SAMN05216202_1765</name>
</gene>
<evidence type="ECO:0000313" key="3">
    <source>
        <dbReference type="Proteomes" id="UP000198600"/>
    </source>
</evidence>
<protein>
    <submittedName>
        <fullName evidence="2">Uncharacterized protein</fullName>
    </submittedName>
</protein>
<dbReference type="AlphaFoldDB" id="A0A1H2MHV1"/>
<dbReference type="Proteomes" id="UP000198600">
    <property type="component" value="Chromosome I"/>
</dbReference>
<organism evidence="2 3">
    <name type="scientific">Pseudomonas mucidolens</name>
    <dbReference type="NCBI Taxonomy" id="46679"/>
    <lineage>
        <taxon>Bacteria</taxon>
        <taxon>Pseudomonadati</taxon>
        <taxon>Pseudomonadota</taxon>
        <taxon>Gammaproteobacteria</taxon>
        <taxon>Pseudomonadales</taxon>
        <taxon>Pseudomonadaceae</taxon>
        <taxon>Pseudomonas</taxon>
    </lineage>
</organism>
<dbReference type="EMBL" id="LT629802">
    <property type="protein sequence ID" value="SDU92827.1"/>
    <property type="molecule type" value="Genomic_DNA"/>
</dbReference>
<proteinExistence type="predicted"/>
<feature type="transmembrane region" description="Helical" evidence="1">
    <location>
        <begin position="50"/>
        <end position="67"/>
    </location>
</feature>
<keyword evidence="1" id="KW-1133">Transmembrane helix</keyword>